<name>A0A839DZE9_9PSEU</name>
<accession>A0A839DZE9</accession>
<dbReference type="EMBL" id="JACGWZ010000005">
    <property type="protein sequence ID" value="MBA8826079.1"/>
    <property type="molecule type" value="Genomic_DNA"/>
</dbReference>
<protein>
    <submittedName>
        <fullName evidence="1">Uncharacterized protein</fullName>
    </submittedName>
</protein>
<dbReference type="Proteomes" id="UP000569329">
    <property type="component" value="Unassembled WGS sequence"/>
</dbReference>
<sequence>MERDPSSMRPPETVRQLRTPAALELADLTAIFEDLTKVVGCCERILSTQERDGAGEVLLESLWVAALVSYRRCFSANEHGVALSEQDLHETGLQGDVVQWHEMLERVRAHYVDSSVNARDHFVVGAAQDSDGNADGIAITSTPRPRPDETTVRQTGRIALELSRIVDQRIETRQEAVRDAARSMSPRTLSSLPVVRVAVPEEA</sequence>
<evidence type="ECO:0000313" key="1">
    <source>
        <dbReference type="EMBL" id="MBA8826079.1"/>
    </source>
</evidence>
<dbReference type="AlphaFoldDB" id="A0A839DZE9"/>
<proteinExistence type="predicted"/>
<evidence type="ECO:0000313" key="2">
    <source>
        <dbReference type="Proteomes" id="UP000569329"/>
    </source>
</evidence>
<organism evidence="1 2">
    <name type="scientific">Halosaccharopolyspora lacisalsi</name>
    <dbReference type="NCBI Taxonomy" id="1000566"/>
    <lineage>
        <taxon>Bacteria</taxon>
        <taxon>Bacillati</taxon>
        <taxon>Actinomycetota</taxon>
        <taxon>Actinomycetes</taxon>
        <taxon>Pseudonocardiales</taxon>
        <taxon>Pseudonocardiaceae</taxon>
        <taxon>Halosaccharopolyspora</taxon>
    </lineage>
</organism>
<reference evidence="1 2" key="1">
    <citation type="submission" date="2020-07" db="EMBL/GenBank/DDBJ databases">
        <title>Sequencing the genomes of 1000 actinobacteria strains.</title>
        <authorList>
            <person name="Klenk H.-P."/>
        </authorList>
    </citation>
    <scope>NUCLEOTIDE SEQUENCE [LARGE SCALE GENOMIC DNA]</scope>
    <source>
        <strain evidence="1 2">DSM 45975</strain>
    </source>
</reference>
<gene>
    <name evidence="1" type="ORF">FHX42_003455</name>
</gene>
<dbReference type="RefSeq" id="WP_182545365.1">
    <property type="nucleotide sequence ID" value="NZ_JACGWZ010000005.1"/>
</dbReference>
<comment type="caution">
    <text evidence="1">The sequence shown here is derived from an EMBL/GenBank/DDBJ whole genome shotgun (WGS) entry which is preliminary data.</text>
</comment>
<keyword evidence="2" id="KW-1185">Reference proteome</keyword>